<keyword evidence="8" id="KW-1185">Reference proteome</keyword>
<reference evidence="9" key="1">
    <citation type="submission" date="2017-02" db="UniProtKB">
        <authorList>
            <consortium name="WormBaseParasite"/>
        </authorList>
    </citation>
    <scope>IDENTIFICATION</scope>
</reference>
<feature type="compositionally biased region" description="Low complexity" evidence="6">
    <location>
        <begin position="59"/>
        <end position="71"/>
    </location>
</feature>
<feature type="compositionally biased region" description="Basic residues" evidence="6">
    <location>
        <begin position="102"/>
        <end position="111"/>
    </location>
</feature>
<evidence type="ECO:0000313" key="8">
    <source>
        <dbReference type="Proteomes" id="UP000046392"/>
    </source>
</evidence>
<protein>
    <submittedName>
        <fullName evidence="9">C2H2-type domain-containing protein</fullName>
    </submittedName>
</protein>
<dbReference type="PANTHER" id="PTHR24379:SF121">
    <property type="entry name" value="C2H2-TYPE DOMAIN-CONTAINING PROTEIN"/>
    <property type="match status" value="1"/>
</dbReference>
<feature type="domain" description="C2H2-type" evidence="7">
    <location>
        <begin position="750"/>
        <end position="777"/>
    </location>
</feature>
<feature type="domain" description="C2H2-type" evidence="7">
    <location>
        <begin position="895"/>
        <end position="923"/>
    </location>
</feature>
<sequence length="923" mass="108219">MSTFSESDSEIEIIVKAPSSKKQNKKQKIFTPVPESNSKIESSSKKQNKRQKKLYTLPESNSEIENFFESSSSKKENKKQKIFNAVPESDSKIESSSVPISSKKHNKRQKKVNTLPESDSEIENFFESSPSEKPIEVITIFDSDNDIENLSIRPPSKKQNKKRKVVTTVPESDNKIEKFFKAPLTKKQKIDKSNSTQFNNEECNFRKIKEEIEEAIITVKDLFDEDKNIDEAIDILESSKENNFGISKSDSKTVSNEFGELLYKALRKLLLDEDKCYVYAYIDSIDELSMDDTIKMVSYIGKGKNFRAGDHIIDAFYFKDNASHCSKDKNPHYRNILRLGEGITIVKFAEAIPETLAYFFESILIRYIGVEKLQNVLNGHQELISEFSSFALNSLGSYLTTLIYEKYNLNEGEQFTLKSFGYKELPDEEFKETTCVVCEEIFTTPQDWMRHLRYGICNGNFSEYSAIEKIDDTKKYVCKCLLSDGKYCNSKFTTVGCLKRHIGYDHDNIFKKIFLTEVHDYKCKHCKYSTKDRNCLKGHVGIHHGDKFYSEYKYRGGHCCEICSIVYLSEKLLKDHYISNHRPEYFNKFGEDIEKFNCEKCCERFSKKENFDCHMSFYHFEEGDDDKHVCPYCYGRYKILKFHVRRQHPEYYEKSIGTFKCHFCPENFTTLPNLNEHKKETHSDKIENKCETCYKTYFNKQSFDAHNVSCEIKCCVKTDCKFVCYTSCQMNVHKTEMHEDYYYIDGNNEYVCNKCHKSYSDIKILNYHILTHKEEYIKAHLTCNTCKKTFSTKYNLAEHMLYTHNKEYKKNNERKCDICQKIICNDKNFNKHMKIHSKRVKSTCEICGFISVSKEGLKEHQKSNRKTSCKKPRCEYIAKNGCDLKKHINEIHKEYRCQEPGCNKEYPNQGGLNRHYKNSHKEK</sequence>
<dbReference type="Proteomes" id="UP000046392">
    <property type="component" value="Unplaced"/>
</dbReference>
<keyword evidence="1" id="KW-0479">Metal-binding</keyword>
<dbReference type="PROSITE" id="PS50157">
    <property type="entry name" value="ZINC_FINGER_C2H2_2"/>
    <property type="match status" value="6"/>
</dbReference>
<accession>A0A0N5C3C5</accession>
<proteinExistence type="predicted"/>
<evidence type="ECO:0000256" key="1">
    <source>
        <dbReference type="ARBA" id="ARBA00022723"/>
    </source>
</evidence>
<name>A0A0N5C3C5_STREA</name>
<feature type="domain" description="C2H2-type" evidence="7">
    <location>
        <begin position="659"/>
        <end position="687"/>
    </location>
</feature>
<feature type="domain" description="C2H2-type" evidence="7">
    <location>
        <begin position="596"/>
        <end position="624"/>
    </location>
</feature>
<evidence type="ECO:0000313" key="9">
    <source>
        <dbReference type="WBParaSite" id="SPAL_0001247900.1"/>
    </source>
</evidence>
<feature type="region of interest" description="Disordered" evidence="6">
    <location>
        <begin position="1"/>
        <end position="121"/>
    </location>
</feature>
<evidence type="ECO:0000256" key="3">
    <source>
        <dbReference type="ARBA" id="ARBA00022771"/>
    </source>
</evidence>
<feature type="compositionally biased region" description="Low complexity" evidence="6">
    <location>
        <begin position="82"/>
        <end position="101"/>
    </location>
</feature>
<dbReference type="STRING" id="174720.A0A0N5C3C5"/>
<evidence type="ECO:0000256" key="4">
    <source>
        <dbReference type="ARBA" id="ARBA00022833"/>
    </source>
</evidence>
<dbReference type="AlphaFoldDB" id="A0A0N5C3C5"/>
<evidence type="ECO:0000259" key="7">
    <source>
        <dbReference type="PROSITE" id="PS50157"/>
    </source>
</evidence>
<dbReference type="WBParaSite" id="SPAL_0001247900.1">
    <property type="protein sequence ID" value="SPAL_0001247900.1"/>
    <property type="gene ID" value="SPAL_0001247900"/>
</dbReference>
<organism evidence="8 9">
    <name type="scientific">Strongyloides papillosus</name>
    <name type="common">Intestinal threadworm</name>
    <dbReference type="NCBI Taxonomy" id="174720"/>
    <lineage>
        <taxon>Eukaryota</taxon>
        <taxon>Metazoa</taxon>
        <taxon>Ecdysozoa</taxon>
        <taxon>Nematoda</taxon>
        <taxon>Chromadorea</taxon>
        <taxon>Rhabditida</taxon>
        <taxon>Tylenchina</taxon>
        <taxon>Panagrolaimomorpha</taxon>
        <taxon>Strongyloidoidea</taxon>
        <taxon>Strongyloididae</taxon>
        <taxon>Strongyloides</taxon>
    </lineage>
</organism>
<evidence type="ECO:0000256" key="5">
    <source>
        <dbReference type="PROSITE-ProRule" id="PRU00042"/>
    </source>
</evidence>
<dbReference type="Pfam" id="PF00096">
    <property type="entry name" value="zf-C2H2"/>
    <property type="match status" value="1"/>
</dbReference>
<evidence type="ECO:0000256" key="2">
    <source>
        <dbReference type="ARBA" id="ARBA00022737"/>
    </source>
</evidence>
<keyword evidence="3 5" id="KW-0863">Zinc-finger</keyword>
<keyword evidence="4" id="KW-0862">Zinc</keyword>
<evidence type="ECO:0000256" key="6">
    <source>
        <dbReference type="SAM" id="MobiDB-lite"/>
    </source>
</evidence>
<feature type="domain" description="C2H2-type" evidence="7">
    <location>
        <begin position="781"/>
        <end position="809"/>
    </location>
</feature>
<dbReference type="PANTHER" id="PTHR24379">
    <property type="entry name" value="KRAB AND ZINC FINGER DOMAIN-CONTAINING"/>
    <property type="match status" value="1"/>
</dbReference>
<dbReference type="InterPro" id="IPR013087">
    <property type="entry name" value="Znf_C2H2_type"/>
</dbReference>
<dbReference type="SUPFAM" id="SSF57667">
    <property type="entry name" value="beta-beta-alpha zinc fingers"/>
    <property type="match status" value="2"/>
</dbReference>
<dbReference type="GO" id="GO:0008270">
    <property type="term" value="F:zinc ion binding"/>
    <property type="evidence" value="ECO:0007669"/>
    <property type="project" value="UniProtKB-KW"/>
</dbReference>
<keyword evidence="2" id="KW-0677">Repeat</keyword>
<dbReference type="Pfam" id="PF22945">
    <property type="entry name" value="LEM-3_GIY-YIG"/>
    <property type="match status" value="1"/>
</dbReference>
<feature type="domain" description="C2H2-type" evidence="7">
    <location>
        <begin position="521"/>
        <end position="548"/>
    </location>
</feature>
<dbReference type="PROSITE" id="PS00028">
    <property type="entry name" value="ZINC_FINGER_C2H2_1"/>
    <property type="match status" value="6"/>
</dbReference>
<dbReference type="Gene3D" id="3.30.160.60">
    <property type="entry name" value="Classic Zinc Finger"/>
    <property type="match status" value="5"/>
</dbReference>
<dbReference type="InterPro" id="IPR036236">
    <property type="entry name" value="Znf_C2H2_sf"/>
</dbReference>
<dbReference type="SMART" id="SM00355">
    <property type="entry name" value="ZnF_C2H2"/>
    <property type="match status" value="14"/>
</dbReference>